<organism evidence="2 3">
    <name type="scientific">Rhynchosporium graminicola</name>
    <dbReference type="NCBI Taxonomy" id="2792576"/>
    <lineage>
        <taxon>Eukaryota</taxon>
        <taxon>Fungi</taxon>
        <taxon>Dikarya</taxon>
        <taxon>Ascomycota</taxon>
        <taxon>Pezizomycotina</taxon>
        <taxon>Leotiomycetes</taxon>
        <taxon>Helotiales</taxon>
        <taxon>Ploettnerulaceae</taxon>
        <taxon>Rhynchosporium</taxon>
    </lineage>
</organism>
<name>A0A1E1L0Z7_9HELO</name>
<dbReference type="Proteomes" id="UP000178129">
    <property type="component" value="Unassembled WGS sequence"/>
</dbReference>
<feature type="region of interest" description="Disordered" evidence="1">
    <location>
        <begin position="1"/>
        <end position="40"/>
    </location>
</feature>
<keyword evidence="3" id="KW-1185">Reference proteome</keyword>
<dbReference type="AlphaFoldDB" id="A0A1E1L0Z7"/>
<evidence type="ECO:0000256" key="1">
    <source>
        <dbReference type="SAM" id="MobiDB-lite"/>
    </source>
</evidence>
<reference evidence="3" key="1">
    <citation type="submission" date="2016-03" db="EMBL/GenBank/DDBJ databases">
        <authorList>
            <person name="Ploux O."/>
        </authorList>
    </citation>
    <scope>NUCLEOTIDE SEQUENCE [LARGE SCALE GENOMIC DNA]</scope>
    <source>
        <strain evidence="3">UK7</strain>
    </source>
</reference>
<dbReference type="InParanoid" id="A0A1E1L0Z7"/>
<comment type="caution">
    <text evidence="2">The sequence shown here is derived from an EMBL/GenBank/DDBJ whole genome shotgun (WGS) entry which is preliminary data.</text>
</comment>
<accession>A0A1E1L0Z7</accession>
<gene>
    <name evidence="2" type="ORF">RCO7_14765</name>
</gene>
<evidence type="ECO:0000313" key="2">
    <source>
        <dbReference type="EMBL" id="CZT04176.1"/>
    </source>
</evidence>
<dbReference type="EMBL" id="FJUW01000031">
    <property type="protein sequence ID" value="CZT04176.1"/>
    <property type="molecule type" value="Genomic_DNA"/>
</dbReference>
<proteinExistence type="predicted"/>
<sequence length="66" mass="7343">MAKPDRKGDGIDKLILEEPRRRPEKVSSTTRLEYTADDGTDDKIEILSVAKGPEMDSAMNTDIPQP</sequence>
<evidence type="ECO:0000313" key="3">
    <source>
        <dbReference type="Proteomes" id="UP000178129"/>
    </source>
</evidence>
<feature type="compositionally biased region" description="Basic and acidic residues" evidence="1">
    <location>
        <begin position="1"/>
        <end position="25"/>
    </location>
</feature>
<protein>
    <submittedName>
        <fullName evidence="2">Uncharacterized protein</fullName>
    </submittedName>
</protein>